<organism evidence="2 3">
    <name type="scientific">Botryobasidium botryosum (strain FD-172 SS1)</name>
    <dbReference type="NCBI Taxonomy" id="930990"/>
    <lineage>
        <taxon>Eukaryota</taxon>
        <taxon>Fungi</taxon>
        <taxon>Dikarya</taxon>
        <taxon>Basidiomycota</taxon>
        <taxon>Agaricomycotina</taxon>
        <taxon>Agaricomycetes</taxon>
        <taxon>Cantharellales</taxon>
        <taxon>Botryobasidiaceae</taxon>
        <taxon>Botryobasidium</taxon>
    </lineage>
</organism>
<protein>
    <submittedName>
        <fullName evidence="2">Uncharacterized protein</fullName>
    </submittedName>
</protein>
<dbReference type="Proteomes" id="UP000027195">
    <property type="component" value="Unassembled WGS sequence"/>
</dbReference>
<proteinExistence type="predicted"/>
<accession>A0A067N2N9</accession>
<dbReference type="OrthoDB" id="2609391at2759"/>
<dbReference type="HOGENOM" id="CLU_125567_0_0_1"/>
<keyword evidence="3" id="KW-1185">Reference proteome</keyword>
<dbReference type="AlphaFoldDB" id="A0A067N2N9"/>
<gene>
    <name evidence="2" type="ORF">BOTBODRAFT_28791</name>
</gene>
<evidence type="ECO:0000313" key="2">
    <source>
        <dbReference type="EMBL" id="KDQ18377.1"/>
    </source>
</evidence>
<dbReference type="EMBL" id="KL198021">
    <property type="protein sequence ID" value="KDQ18377.1"/>
    <property type="molecule type" value="Genomic_DNA"/>
</dbReference>
<name>A0A067N2N9_BOTB1</name>
<dbReference type="InParanoid" id="A0A067N2N9"/>
<evidence type="ECO:0000256" key="1">
    <source>
        <dbReference type="SAM" id="MobiDB-lite"/>
    </source>
</evidence>
<feature type="region of interest" description="Disordered" evidence="1">
    <location>
        <begin position="1"/>
        <end position="42"/>
    </location>
</feature>
<sequence length="168" mass="18824">MTDTLPQSLSNMTLSSQKPKDSKSKAKKAKGKEAKPERCPTYIPGIARDGRESLYFGYNINTEWLMEFAAKRLKPRPGGYSELGLVCHAMQFLEHESGIYTLSLEEACEATDDKPPAELIHWEDEAIPIIAICPSTLEAFRGRPTLEQVNKLSELLGGVQVPRWWTEA</sequence>
<evidence type="ECO:0000313" key="3">
    <source>
        <dbReference type="Proteomes" id="UP000027195"/>
    </source>
</evidence>
<reference evidence="3" key="1">
    <citation type="journal article" date="2014" name="Proc. Natl. Acad. Sci. U.S.A.">
        <title>Extensive sampling of basidiomycete genomes demonstrates inadequacy of the white-rot/brown-rot paradigm for wood decay fungi.</title>
        <authorList>
            <person name="Riley R."/>
            <person name="Salamov A.A."/>
            <person name="Brown D.W."/>
            <person name="Nagy L.G."/>
            <person name="Floudas D."/>
            <person name="Held B.W."/>
            <person name="Levasseur A."/>
            <person name="Lombard V."/>
            <person name="Morin E."/>
            <person name="Otillar R."/>
            <person name="Lindquist E.A."/>
            <person name="Sun H."/>
            <person name="LaButti K.M."/>
            <person name="Schmutz J."/>
            <person name="Jabbour D."/>
            <person name="Luo H."/>
            <person name="Baker S.E."/>
            <person name="Pisabarro A.G."/>
            <person name="Walton J.D."/>
            <person name="Blanchette R.A."/>
            <person name="Henrissat B."/>
            <person name="Martin F."/>
            <person name="Cullen D."/>
            <person name="Hibbett D.S."/>
            <person name="Grigoriev I.V."/>
        </authorList>
    </citation>
    <scope>NUCLEOTIDE SEQUENCE [LARGE SCALE GENOMIC DNA]</scope>
    <source>
        <strain evidence="3">FD-172 SS1</strain>
    </source>
</reference>
<feature type="compositionally biased region" description="Polar residues" evidence="1">
    <location>
        <begin position="1"/>
        <end position="14"/>
    </location>
</feature>